<keyword evidence="1" id="KW-0812">Transmembrane</keyword>
<dbReference type="EMBL" id="CCJX01000032">
    <property type="protein sequence ID" value="CDS99852.1"/>
    <property type="molecule type" value="Genomic_DNA"/>
</dbReference>
<proteinExistence type="predicted"/>
<gene>
    <name evidence="2" type="ORF">VCR4J5_1270094</name>
    <name evidence="3" type="ORF">VCR5J5_760071</name>
</gene>
<comment type="caution">
    <text evidence="3">The sequence shown here is derived from an EMBL/GenBank/DDBJ whole genome shotgun (WGS) entry which is preliminary data.</text>
</comment>
<dbReference type="AlphaFoldDB" id="A0A822MZZ3"/>
<dbReference type="Proteomes" id="UP000049495">
    <property type="component" value="Unassembled WGS sequence"/>
</dbReference>
<accession>A0A822MZZ3</accession>
<dbReference type="Proteomes" id="UP000049077">
    <property type="component" value="Unassembled WGS sequence"/>
</dbReference>
<evidence type="ECO:0000313" key="5">
    <source>
        <dbReference type="Proteomes" id="UP000049495"/>
    </source>
</evidence>
<sequence length="51" mass="6432">MSWWRYHRKTHLTNRTTNDRRQLGVTTWLIHFMTVLLLSPEFAKLWLWFNK</sequence>
<reference evidence="3 4" key="2">
    <citation type="submission" date="2014-06" db="EMBL/GenBank/DDBJ databases">
        <authorList>
            <person name="Le Roux F."/>
        </authorList>
    </citation>
    <scope>NUCLEOTIDE SEQUENCE</scope>
    <source>
        <strain evidence="2 4">J5-4</strain>
        <strain evidence="3">J5-5</strain>
    </source>
</reference>
<protein>
    <submittedName>
        <fullName evidence="3">Uncharacterized protein</fullName>
    </submittedName>
</protein>
<organism evidence="3 5">
    <name type="scientific">Vibrio crassostreae</name>
    <dbReference type="NCBI Taxonomy" id="246167"/>
    <lineage>
        <taxon>Bacteria</taxon>
        <taxon>Pseudomonadati</taxon>
        <taxon>Pseudomonadota</taxon>
        <taxon>Gammaproteobacteria</taxon>
        <taxon>Vibrionales</taxon>
        <taxon>Vibrionaceae</taxon>
        <taxon>Vibrio</taxon>
    </lineage>
</organism>
<keyword evidence="4" id="KW-1185">Reference proteome</keyword>
<keyword evidence="1" id="KW-0472">Membrane</keyword>
<feature type="transmembrane region" description="Helical" evidence="1">
    <location>
        <begin position="28"/>
        <end position="49"/>
    </location>
</feature>
<evidence type="ECO:0000313" key="4">
    <source>
        <dbReference type="Proteomes" id="UP000049077"/>
    </source>
</evidence>
<dbReference type="EMBL" id="CCJV01000140">
    <property type="protein sequence ID" value="CDT66202.1"/>
    <property type="molecule type" value="Genomic_DNA"/>
</dbReference>
<keyword evidence="1" id="KW-1133">Transmembrane helix</keyword>
<evidence type="ECO:0000256" key="1">
    <source>
        <dbReference type="SAM" id="Phobius"/>
    </source>
</evidence>
<evidence type="ECO:0000313" key="3">
    <source>
        <dbReference type="EMBL" id="CDT66202.1"/>
    </source>
</evidence>
<evidence type="ECO:0000313" key="2">
    <source>
        <dbReference type="EMBL" id="CDS99852.1"/>
    </source>
</evidence>
<name>A0A822MZZ3_9VIBR</name>
<reference evidence="5" key="1">
    <citation type="submission" date="2014-06" db="EMBL/GenBank/DDBJ databases">
        <authorList>
            <person name="Le Roux Frederique"/>
        </authorList>
    </citation>
    <scope>NUCLEOTIDE SEQUENCE [LARGE SCALE GENOMIC DNA]</scope>
    <source>
        <strain evidence="5">J5-5</strain>
    </source>
</reference>